<feature type="compositionally biased region" description="Low complexity" evidence="1">
    <location>
        <begin position="262"/>
        <end position="273"/>
    </location>
</feature>
<keyword evidence="3" id="KW-1185">Reference proteome</keyword>
<reference evidence="2 3" key="1">
    <citation type="submission" date="2016-06" db="EMBL/GenBank/DDBJ databases">
        <authorList>
            <person name="Kjaerup R.B."/>
            <person name="Dalgaard T.S."/>
            <person name="Juul-Madsen H.R."/>
        </authorList>
    </citation>
    <scope>NUCLEOTIDE SEQUENCE [LARGE SCALE GENOMIC DNA]</scope>
    <source>
        <strain evidence="2 3">DSM 45248</strain>
    </source>
</reference>
<dbReference type="AlphaFoldDB" id="A0A1A9AFD5"/>
<feature type="compositionally biased region" description="Low complexity" evidence="1">
    <location>
        <begin position="298"/>
        <end position="310"/>
    </location>
</feature>
<evidence type="ECO:0000313" key="2">
    <source>
        <dbReference type="EMBL" id="SBT54857.1"/>
    </source>
</evidence>
<dbReference type="OrthoDB" id="3400991at2"/>
<protein>
    <submittedName>
        <fullName evidence="2">Uncharacterized protein</fullName>
    </submittedName>
</protein>
<feature type="region of interest" description="Disordered" evidence="1">
    <location>
        <begin position="255"/>
        <end position="312"/>
    </location>
</feature>
<dbReference type="RefSeq" id="WP_091201484.1">
    <property type="nucleotide sequence ID" value="NZ_LT594324.1"/>
</dbReference>
<proteinExistence type="predicted"/>
<dbReference type="Proteomes" id="UP000198765">
    <property type="component" value="Chromosome I"/>
</dbReference>
<accession>A0A1A9AFD5</accession>
<dbReference type="EMBL" id="LT594324">
    <property type="protein sequence ID" value="SBT54857.1"/>
    <property type="molecule type" value="Genomic_DNA"/>
</dbReference>
<dbReference type="PATRIC" id="fig|299146.4.peg.5930"/>
<evidence type="ECO:0000256" key="1">
    <source>
        <dbReference type="SAM" id="MobiDB-lite"/>
    </source>
</evidence>
<gene>
    <name evidence="2" type="ORF">GA0070621_5750</name>
</gene>
<name>A0A1A9AFD5_9ACTN</name>
<sequence length="386" mass="41879">MAMTDSTGSTWRYLWAHRQNDRRQRAFRTADEAWHRRDDELRRLRTLAVSFHGSAEAGAGLPMELGPGEVVFWTLPAAQLVEVRHTAVLPAPELAVEVDPPVLRPRRPEGVRAVDAGLAVLTNRRLVLLGGRGRRDWAYGRMTGLSHDPAAPVTLVQVLDRRRTSGLLLPTGAAADFRFKLTLAFADAIEQRAAVVAQLDELIEEHAAARPVRPAIHTPAQARISARVPGGRRTVAVAAALALIVPAILLESEPPVRPGTERASAATPAATATPQPPPLAPVVRAAATPPPKPRRTRATPTTGPARVPPVAERRCGAPVNPFGYDFCGGQRIHRPARAVCDWFDCVNGFWSGKGWLVQCRDGTVSLTGGQRDACTDHQGFRRTVWT</sequence>
<evidence type="ECO:0000313" key="3">
    <source>
        <dbReference type="Proteomes" id="UP000198765"/>
    </source>
</evidence>
<organism evidence="2 3">
    <name type="scientific">Micromonospora narathiwatensis</name>
    <dbReference type="NCBI Taxonomy" id="299146"/>
    <lineage>
        <taxon>Bacteria</taxon>
        <taxon>Bacillati</taxon>
        <taxon>Actinomycetota</taxon>
        <taxon>Actinomycetes</taxon>
        <taxon>Micromonosporales</taxon>
        <taxon>Micromonosporaceae</taxon>
        <taxon>Micromonospora</taxon>
    </lineage>
</organism>